<reference evidence="1 2" key="1">
    <citation type="journal article" date="2017" name="Mol. Biol. Evol.">
        <title>The 4-celled Tetrabaena socialis nuclear genome reveals the essential components for genetic control of cell number at the origin of multicellularity in the volvocine lineage.</title>
        <authorList>
            <person name="Featherston J."/>
            <person name="Arakaki Y."/>
            <person name="Hanschen E.R."/>
            <person name="Ferris P.J."/>
            <person name="Michod R.E."/>
            <person name="Olson B.J.S.C."/>
            <person name="Nozaki H."/>
            <person name="Durand P.M."/>
        </authorList>
    </citation>
    <scope>NUCLEOTIDE SEQUENCE [LARGE SCALE GENOMIC DNA]</scope>
    <source>
        <strain evidence="1 2">NIES-571</strain>
    </source>
</reference>
<gene>
    <name evidence="1" type="ORF">TSOC_007045</name>
</gene>
<proteinExistence type="predicted"/>
<keyword evidence="2" id="KW-1185">Reference proteome</keyword>
<dbReference type="EMBL" id="PGGS01000226">
    <property type="protein sequence ID" value="PNH06588.1"/>
    <property type="molecule type" value="Genomic_DNA"/>
</dbReference>
<organism evidence="1 2">
    <name type="scientific">Tetrabaena socialis</name>
    <dbReference type="NCBI Taxonomy" id="47790"/>
    <lineage>
        <taxon>Eukaryota</taxon>
        <taxon>Viridiplantae</taxon>
        <taxon>Chlorophyta</taxon>
        <taxon>core chlorophytes</taxon>
        <taxon>Chlorophyceae</taxon>
        <taxon>CS clade</taxon>
        <taxon>Chlamydomonadales</taxon>
        <taxon>Tetrabaenaceae</taxon>
        <taxon>Tetrabaena</taxon>
    </lineage>
</organism>
<dbReference type="AlphaFoldDB" id="A0A2J8A268"/>
<sequence length="356" mass="37360">MAHVATLMRTVEAHAADGPLETRPCKRVRLESSPVGLQSDRDSHRRPLALMPQNFGNPVSSAPPAQPPYGIRRPQYGIHQAQHGGRQVPFSSQPVPYGWPQVPFTSQRRPCGGQEGPYGCQQGPYGGHQGPYAWQQGPYGGQQGPATSSSYTAAGVVLPASCGAASAAPPRTLHPAKVLAAALPQPPTPFCKPMLSAVGVHPRTAAVQRRPLAPIQQGNACSASARSYGGQQAQCSSQHAAHISCGTAAAPQVQTPEPSACAASSQDPDPIMTAASDAFFSGDEGTEGELTGLLLEQLMADMPEEWRVGRGEPSAQQPAQQPAQLVVEQREALWRAAWGFIEAACCLSSMACIPAS</sequence>
<accession>A0A2J8A268</accession>
<evidence type="ECO:0000313" key="2">
    <source>
        <dbReference type="Proteomes" id="UP000236333"/>
    </source>
</evidence>
<protein>
    <submittedName>
        <fullName evidence="1">Uncharacterized protein</fullName>
    </submittedName>
</protein>
<comment type="caution">
    <text evidence="1">The sequence shown here is derived from an EMBL/GenBank/DDBJ whole genome shotgun (WGS) entry which is preliminary data.</text>
</comment>
<evidence type="ECO:0000313" key="1">
    <source>
        <dbReference type="EMBL" id="PNH06588.1"/>
    </source>
</evidence>
<dbReference type="Proteomes" id="UP000236333">
    <property type="component" value="Unassembled WGS sequence"/>
</dbReference>
<name>A0A2J8A268_9CHLO</name>